<reference evidence="2" key="1">
    <citation type="submission" date="2016-08" db="EMBL/GenBank/DDBJ databases">
        <title>A Parts List for Fungal Cellulosomes Revealed by Comparative Genomics.</title>
        <authorList>
            <consortium name="DOE Joint Genome Institute"/>
            <person name="Haitjema C.H."/>
            <person name="Gilmore S.P."/>
            <person name="Henske J.K."/>
            <person name="Solomon K.V."/>
            <person name="De Groot R."/>
            <person name="Kuo A."/>
            <person name="Mondo S.J."/>
            <person name="Salamov A.A."/>
            <person name="Labutti K."/>
            <person name="Zhao Z."/>
            <person name="Chiniquy J."/>
            <person name="Barry K."/>
            <person name="Brewer H.M."/>
            <person name="Purvine S.O."/>
            <person name="Wright A.T."/>
            <person name="Boxma B."/>
            <person name="Van Alen T."/>
            <person name="Hackstein J.H."/>
            <person name="Baker S.E."/>
            <person name="Grigoriev I.V."/>
            <person name="O'Malley M.A."/>
        </authorList>
    </citation>
    <scope>NUCLEOTIDE SEQUENCE [LARGE SCALE GENOMIC DNA]</scope>
    <source>
        <strain evidence="2">G1</strain>
    </source>
</reference>
<dbReference type="AlphaFoldDB" id="A0A1Y2AEG4"/>
<dbReference type="GO" id="GO:0004830">
    <property type="term" value="F:tryptophan-tRNA ligase activity"/>
    <property type="evidence" value="ECO:0007669"/>
    <property type="project" value="TreeGrafter"/>
</dbReference>
<name>A0A1Y2AEG4_9FUNG</name>
<dbReference type="EMBL" id="MCOG01000275">
    <property type="protein sequence ID" value="ORY20968.1"/>
    <property type="molecule type" value="Genomic_DNA"/>
</dbReference>
<keyword evidence="3" id="KW-1185">Reference proteome</keyword>
<evidence type="ECO:0000256" key="1">
    <source>
        <dbReference type="ARBA" id="ARBA00030268"/>
    </source>
</evidence>
<dbReference type="OrthoDB" id="10261385at2759"/>
<dbReference type="PANTHER" id="PTHR10055:SF1">
    <property type="entry name" value="TRYPTOPHAN--TRNA LIGASE, CYTOPLASMIC"/>
    <property type="match status" value="1"/>
</dbReference>
<sequence length="117" mass="13083">MHTGHLIPFIFSTFGFTDIDCINRVHFAFVEVAPAFSNSFLHIFGIRHDIPSLIPAAIDQDLYFILTRNVAKKLKYSKLCTIYSKFFPALQICISGGQTTTELQVKLGANLEVDVAC</sequence>
<comment type="caution">
    <text evidence="2">The sequence shown here is derived from an EMBL/GenBank/DDBJ whole genome shotgun (WGS) entry which is preliminary data.</text>
</comment>
<dbReference type="GO" id="GO:0006436">
    <property type="term" value="P:tryptophanyl-tRNA aminoacylation"/>
    <property type="evidence" value="ECO:0007669"/>
    <property type="project" value="TreeGrafter"/>
</dbReference>
<accession>A0A1Y2AEG4</accession>
<evidence type="ECO:0000313" key="3">
    <source>
        <dbReference type="Proteomes" id="UP000193920"/>
    </source>
</evidence>
<dbReference type="GO" id="GO:0005737">
    <property type="term" value="C:cytoplasm"/>
    <property type="evidence" value="ECO:0007669"/>
    <property type="project" value="TreeGrafter"/>
</dbReference>
<proteinExistence type="predicted"/>
<dbReference type="Gene3D" id="3.40.50.620">
    <property type="entry name" value="HUPs"/>
    <property type="match status" value="1"/>
</dbReference>
<dbReference type="PANTHER" id="PTHR10055">
    <property type="entry name" value="TRYPTOPHANYL-TRNA SYNTHETASE"/>
    <property type="match status" value="1"/>
</dbReference>
<dbReference type="STRING" id="1754190.A0A1Y2AEG4"/>
<protein>
    <recommendedName>
        <fullName evidence="1">Tryptophanyl-tRNA synthetase</fullName>
    </recommendedName>
</protein>
<dbReference type="Proteomes" id="UP000193920">
    <property type="component" value="Unassembled WGS sequence"/>
</dbReference>
<gene>
    <name evidence="2" type="ORF">LY90DRAFT_524562</name>
</gene>
<dbReference type="InterPro" id="IPR014729">
    <property type="entry name" value="Rossmann-like_a/b/a_fold"/>
</dbReference>
<organism evidence="2 3">
    <name type="scientific">Neocallimastix californiae</name>
    <dbReference type="NCBI Taxonomy" id="1754190"/>
    <lineage>
        <taxon>Eukaryota</taxon>
        <taxon>Fungi</taxon>
        <taxon>Fungi incertae sedis</taxon>
        <taxon>Chytridiomycota</taxon>
        <taxon>Chytridiomycota incertae sedis</taxon>
        <taxon>Neocallimastigomycetes</taxon>
        <taxon>Neocallimastigales</taxon>
        <taxon>Neocallimastigaceae</taxon>
        <taxon>Neocallimastix</taxon>
    </lineage>
</organism>
<evidence type="ECO:0000313" key="2">
    <source>
        <dbReference type="EMBL" id="ORY20968.1"/>
    </source>
</evidence>